<evidence type="ECO:0000313" key="2">
    <source>
        <dbReference type="EMBL" id="KAK9098367.1"/>
    </source>
</evidence>
<name>A0AAP0HUV1_9MAGN</name>
<dbReference type="Proteomes" id="UP001420932">
    <property type="component" value="Unassembled WGS sequence"/>
</dbReference>
<dbReference type="AlphaFoldDB" id="A0AAP0HUV1"/>
<sequence length="108" mass="11435">MDSVAARHHPPQPRRLLVARTALHGLHVTRVLQSVSSTTSKSCGIVESSTPSAIISNYRLLTAHPPNPGCPDQPRALASVEPNPSLPHIDAPGVAAMAVTMILQNYTS</sequence>
<evidence type="ECO:0000256" key="1">
    <source>
        <dbReference type="SAM" id="MobiDB-lite"/>
    </source>
</evidence>
<dbReference type="EMBL" id="JBBNAF010000011">
    <property type="protein sequence ID" value="KAK9098367.1"/>
    <property type="molecule type" value="Genomic_DNA"/>
</dbReference>
<protein>
    <submittedName>
        <fullName evidence="2">Uncharacterized protein</fullName>
    </submittedName>
</protein>
<reference evidence="2 3" key="1">
    <citation type="submission" date="2024-01" db="EMBL/GenBank/DDBJ databases">
        <title>Genome assemblies of Stephania.</title>
        <authorList>
            <person name="Yang L."/>
        </authorList>
    </citation>
    <scope>NUCLEOTIDE SEQUENCE [LARGE SCALE GENOMIC DNA]</scope>
    <source>
        <strain evidence="2">YNDBR</strain>
        <tissue evidence="2">Leaf</tissue>
    </source>
</reference>
<comment type="caution">
    <text evidence="2">The sequence shown here is derived from an EMBL/GenBank/DDBJ whole genome shotgun (WGS) entry which is preliminary data.</text>
</comment>
<accession>A0AAP0HUV1</accession>
<organism evidence="2 3">
    <name type="scientific">Stephania yunnanensis</name>
    <dbReference type="NCBI Taxonomy" id="152371"/>
    <lineage>
        <taxon>Eukaryota</taxon>
        <taxon>Viridiplantae</taxon>
        <taxon>Streptophyta</taxon>
        <taxon>Embryophyta</taxon>
        <taxon>Tracheophyta</taxon>
        <taxon>Spermatophyta</taxon>
        <taxon>Magnoliopsida</taxon>
        <taxon>Ranunculales</taxon>
        <taxon>Menispermaceae</taxon>
        <taxon>Menispermoideae</taxon>
        <taxon>Cissampelideae</taxon>
        <taxon>Stephania</taxon>
    </lineage>
</organism>
<keyword evidence="3" id="KW-1185">Reference proteome</keyword>
<proteinExistence type="predicted"/>
<feature type="region of interest" description="Disordered" evidence="1">
    <location>
        <begin position="65"/>
        <end position="84"/>
    </location>
</feature>
<evidence type="ECO:0000313" key="3">
    <source>
        <dbReference type="Proteomes" id="UP001420932"/>
    </source>
</evidence>
<gene>
    <name evidence="2" type="ORF">Syun_025412</name>
</gene>